<proteinExistence type="predicted"/>
<evidence type="ECO:0000313" key="3">
    <source>
        <dbReference type="Proteomes" id="UP000295313"/>
    </source>
</evidence>
<accession>A0A4R8IE54</accession>
<dbReference type="RefSeq" id="WP_133944047.1">
    <property type="nucleotide sequence ID" value="NZ_SOEO01000002.1"/>
</dbReference>
<keyword evidence="1" id="KW-0812">Transmembrane</keyword>
<organism evidence="2 3">
    <name type="scientific">Epilithonimonas xixisoli</name>
    <dbReference type="NCBI Taxonomy" id="1476462"/>
    <lineage>
        <taxon>Bacteria</taxon>
        <taxon>Pseudomonadati</taxon>
        <taxon>Bacteroidota</taxon>
        <taxon>Flavobacteriia</taxon>
        <taxon>Flavobacteriales</taxon>
        <taxon>Weeksellaceae</taxon>
        <taxon>Chryseobacterium group</taxon>
        <taxon>Epilithonimonas</taxon>
    </lineage>
</organism>
<reference evidence="2 3" key="1">
    <citation type="submission" date="2019-03" db="EMBL/GenBank/DDBJ databases">
        <title>Genomic Encyclopedia of Type Strains, Phase III (KMG-III): the genomes of soil and plant-associated and newly described type strains.</title>
        <authorList>
            <person name="Whitman W."/>
        </authorList>
    </citation>
    <scope>NUCLEOTIDE SEQUENCE [LARGE SCALE GENOMIC DNA]</scope>
    <source>
        <strain evidence="2 3">CGMCC 1.12802</strain>
    </source>
</reference>
<dbReference type="OrthoDB" id="9873595at2"/>
<keyword evidence="1" id="KW-1133">Transmembrane helix</keyword>
<evidence type="ECO:0000256" key="1">
    <source>
        <dbReference type="SAM" id="Phobius"/>
    </source>
</evidence>
<sequence length="98" mass="11498">MAEKQDLTTPKNFFSWVLYGLSGTIATVSSIAYFDMRSQRNEAVDRVNMMTDRIWEKDYKIQELKKENENKDEIIKYADSTLRDNTLPEAKQILNSKK</sequence>
<evidence type="ECO:0000313" key="2">
    <source>
        <dbReference type="EMBL" id="TDX83998.1"/>
    </source>
</evidence>
<comment type="caution">
    <text evidence="2">The sequence shown here is derived from an EMBL/GenBank/DDBJ whole genome shotgun (WGS) entry which is preliminary data.</text>
</comment>
<keyword evidence="3" id="KW-1185">Reference proteome</keyword>
<dbReference type="Proteomes" id="UP000295313">
    <property type="component" value="Unassembled WGS sequence"/>
</dbReference>
<name>A0A4R8IE54_9FLAO</name>
<feature type="transmembrane region" description="Helical" evidence="1">
    <location>
        <begin position="13"/>
        <end position="34"/>
    </location>
</feature>
<gene>
    <name evidence="2" type="ORF">B0I22_1586</name>
</gene>
<keyword evidence="1" id="KW-0472">Membrane</keyword>
<protein>
    <submittedName>
        <fullName evidence="2">Uncharacterized protein</fullName>
    </submittedName>
</protein>
<dbReference type="AlphaFoldDB" id="A0A4R8IE54"/>
<dbReference type="EMBL" id="SOEO01000002">
    <property type="protein sequence ID" value="TDX83998.1"/>
    <property type="molecule type" value="Genomic_DNA"/>
</dbReference>